<feature type="region of interest" description="Disordered" evidence="7">
    <location>
        <begin position="264"/>
        <end position="289"/>
    </location>
</feature>
<evidence type="ECO:0000259" key="8">
    <source>
        <dbReference type="PROSITE" id="PS51006"/>
    </source>
</evidence>
<feature type="compositionally biased region" description="Basic and acidic residues" evidence="7">
    <location>
        <begin position="280"/>
        <end position="289"/>
    </location>
</feature>
<dbReference type="Gene3D" id="3.40.50.150">
    <property type="entry name" value="Vaccinia Virus protein VP39"/>
    <property type="match status" value="1"/>
</dbReference>
<dbReference type="HAMAP" id="MF_00198">
    <property type="entry name" value="Spermidine_synth"/>
    <property type="match status" value="1"/>
</dbReference>
<protein>
    <recommendedName>
        <fullName evidence="3">spermidine synthase</fullName>
        <ecNumber evidence="3">2.5.1.16</ecNumber>
    </recommendedName>
</protein>
<feature type="active site" description="Proton acceptor" evidence="6">
    <location>
        <position position="173"/>
    </location>
</feature>
<dbReference type="SUPFAM" id="SSF53335">
    <property type="entry name" value="S-adenosyl-L-methionine-dependent methyltransferases"/>
    <property type="match status" value="1"/>
</dbReference>
<feature type="compositionally biased region" description="Basic and acidic residues" evidence="7">
    <location>
        <begin position="309"/>
        <end position="318"/>
    </location>
</feature>
<dbReference type="InterPro" id="IPR030374">
    <property type="entry name" value="PABS"/>
</dbReference>
<evidence type="ECO:0000256" key="1">
    <source>
        <dbReference type="ARBA" id="ARBA00005123"/>
    </source>
</evidence>
<keyword evidence="6" id="KW-0620">Polyamine biosynthesis</keyword>
<comment type="caution">
    <text evidence="9">The sequence shown here is derived from an EMBL/GenBank/DDBJ whole genome shotgun (WGS) entry which is preliminary data.</text>
</comment>
<evidence type="ECO:0000256" key="5">
    <source>
        <dbReference type="ARBA" id="ARBA00049307"/>
    </source>
</evidence>
<accession>A0ABR0TY04</accession>
<feature type="domain" description="PABS" evidence="8">
    <location>
        <begin position="20"/>
        <end position="205"/>
    </location>
</feature>
<dbReference type="InterPro" id="IPR029063">
    <property type="entry name" value="SAM-dependent_MTases_sf"/>
</dbReference>
<comment type="catalytic activity">
    <reaction evidence="5">
        <text>S-adenosyl 3-(methylsulfanyl)propylamine + putrescine = S-methyl-5'-thioadenosine + spermidine + H(+)</text>
        <dbReference type="Rhea" id="RHEA:12721"/>
        <dbReference type="ChEBI" id="CHEBI:15378"/>
        <dbReference type="ChEBI" id="CHEBI:17509"/>
        <dbReference type="ChEBI" id="CHEBI:57443"/>
        <dbReference type="ChEBI" id="CHEBI:57834"/>
        <dbReference type="ChEBI" id="CHEBI:326268"/>
        <dbReference type="EC" id="2.5.1.16"/>
    </reaction>
</comment>
<dbReference type="CDD" id="cd02440">
    <property type="entry name" value="AdoMet_MTases"/>
    <property type="match status" value="1"/>
</dbReference>
<sequence length="384" mass="43700">MDVNDGGVMELPDCISSVILGWFSEISLMWPRETHSLKVEKILFRQNRLQCHYFRSTTYGEVLVLDVVIDSRERDECAYQEMITHLPLCLIPKPRKVMVIGDGDGSVFREVSRHASVEKIDIREIDKMVVDVSKEYFPSVAIGYDDPRVTLHIGDGVAFLGVHERTYDAFIVDSSYPIGPRQELFEKPFFESVAKAFPSRGVVCTRPKAYGFTCTLLKISLRLPPYFLKALSIMLGQLSGHTQAVLLDSCFVRVFETPRKDKKVLQPEFSSSQSIPDPSHTGRKDPDQMISMRNEDFEKLVMERSQHLVKERDREKGLPDPNPMTDLTKDNDGHKRLGYFWPTLAQDAVEFVKKCEKCQLYVNLSHQPAVSMTSPPLLAKPIKG</sequence>
<evidence type="ECO:0000256" key="6">
    <source>
        <dbReference type="PROSITE-ProRule" id="PRU00354"/>
    </source>
</evidence>
<feature type="region of interest" description="Disordered" evidence="7">
    <location>
        <begin position="309"/>
        <end position="330"/>
    </location>
</feature>
<evidence type="ECO:0000313" key="10">
    <source>
        <dbReference type="Proteomes" id="UP001318860"/>
    </source>
</evidence>
<organism evidence="9 10">
    <name type="scientific">Rehmannia glutinosa</name>
    <name type="common">Chinese foxglove</name>
    <dbReference type="NCBI Taxonomy" id="99300"/>
    <lineage>
        <taxon>Eukaryota</taxon>
        <taxon>Viridiplantae</taxon>
        <taxon>Streptophyta</taxon>
        <taxon>Embryophyta</taxon>
        <taxon>Tracheophyta</taxon>
        <taxon>Spermatophyta</taxon>
        <taxon>Magnoliopsida</taxon>
        <taxon>eudicotyledons</taxon>
        <taxon>Gunneridae</taxon>
        <taxon>Pentapetalae</taxon>
        <taxon>asterids</taxon>
        <taxon>lamiids</taxon>
        <taxon>Lamiales</taxon>
        <taxon>Orobanchaceae</taxon>
        <taxon>Rehmannieae</taxon>
        <taxon>Rehmannia</taxon>
    </lineage>
</organism>
<dbReference type="Gene3D" id="1.10.340.70">
    <property type="match status" value="1"/>
</dbReference>
<name>A0ABR0TY04_REHGL</name>
<evidence type="ECO:0000256" key="7">
    <source>
        <dbReference type="SAM" id="MobiDB-lite"/>
    </source>
</evidence>
<gene>
    <name evidence="9" type="ORF">DH2020_007412</name>
</gene>
<dbReference type="EMBL" id="JABTTQ020003506">
    <property type="protein sequence ID" value="KAK6115143.1"/>
    <property type="molecule type" value="Genomic_DNA"/>
</dbReference>
<dbReference type="InterPro" id="IPR037163">
    <property type="entry name" value="Spermidine_synt_N_sf"/>
</dbReference>
<dbReference type="EC" id="2.5.1.16" evidence="3"/>
<dbReference type="Proteomes" id="UP001318860">
    <property type="component" value="Unassembled WGS sequence"/>
</dbReference>
<evidence type="ECO:0000256" key="4">
    <source>
        <dbReference type="ARBA" id="ARBA00022679"/>
    </source>
</evidence>
<keyword evidence="10" id="KW-1185">Reference proteome</keyword>
<keyword evidence="4 6" id="KW-0808">Transferase</keyword>
<reference evidence="9 10" key="1">
    <citation type="journal article" date="2021" name="Comput. Struct. Biotechnol. J.">
        <title>De novo genome assembly of the potent medicinal plant Rehmannia glutinosa using nanopore technology.</title>
        <authorList>
            <person name="Ma L."/>
            <person name="Dong C."/>
            <person name="Song C."/>
            <person name="Wang X."/>
            <person name="Zheng X."/>
            <person name="Niu Y."/>
            <person name="Chen S."/>
            <person name="Feng W."/>
        </authorList>
    </citation>
    <scope>NUCLEOTIDE SEQUENCE [LARGE SCALE GENOMIC DNA]</scope>
    <source>
        <strain evidence="9">DH-2019</strain>
    </source>
</reference>
<dbReference type="PANTHER" id="PTHR11558">
    <property type="entry name" value="SPERMIDINE/SPERMINE SYNTHASE"/>
    <property type="match status" value="1"/>
</dbReference>
<proteinExistence type="inferred from homology"/>
<dbReference type="Pfam" id="PF17284">
    <property type="entry name" value="Spermine_synt_N"/>
    <property type="match status" value="1"/>
</dbReference>
<evidence type="ECO:0000313" key="9">
    <source>
        <dbReference type="EMBL" id="KAK6115143.1"/>
    </source>
</evidence>
<dbReference type="InterPro" id="IPR001045">
    <property type="entry name" value="Spermi_synthase"/>
</dbReference>
<dbReference type="Gene3D" id="2.30.140.10">
    <property type="entry name" value="Spermidine synthase, tetramerisation domain"/>
    <property type="match status" value="1"/>
</dbReference>
<dbReference type="InterPro" id="IPR035246">
    <property type="entry name" value="Spermidine_synt_N"/>
</dbReference>
<dbReference type="Pfam" id="PF01564">
    <property type="entry name" value="Spermine_synth"/>
    <property type="match status" value="1"/>
</dbReference>
<dbReference type="PANTHER" id="PTHR11558:SF11">
    <property type="entry name" value="SPERMIDINE SYNTHASE"/>
    <property type="match status" value="1"/>
</dbReference>
<comment type="similarity">
    <text evidence="2">Belongs to the spermidine/spermine synthase family.</text>
</comment>
<evidence type="ECO:0000256" key="2">
    <source>
        <dbReference type="ARBA" id="ARBA00007867"/>
    </source>
</evidence>
<dbReference type="PROSITE" id="PS51006">
    <property type="entry name" value="PABS_2"/>
    <property type="match status" value="1"/>
</dbReference>
<evidence type="ECO:0000256" key="3">
    <source>
        <dbReference type="ARBA" id="ARBA00012455"/>
    </source>
</evidence>
<comment type="pathway">
    <text evidence="1">Amine and polyamine biosynthesis; spermidine biosynthesis; spermidine from putrescine: step 1/1.</text>
</comment>